<dbReference type="PANTHER" id="PTHR31912:SF34">
    <property type="entry name" value="NOTOCHORD-RELATED PROTEIN"/>
    <property type="match status" value="1"/>
</dbReference>
<comment type="caution">
    <text evidence="2">The sequence shown here is derived from an EMBL/GenBank/DDBJ whole genome shotgun (WGS) entry which is preliminary data.</text>
</comment>
<dbReference type="Proteomes" id="UP001219525">
    <property type="component" value="Unassembled WGS sequence"/>
</dbReference>
<accession>A0AAD6VNV0</accession>
<feature type="compositionally biased region" description="Basic residues" evidence="1">
    <location>
        <begin position="1147"/>
        <end position="1164"/>
    </location>
</feature>
<sequence length="1214" mass="137393">MPPKKSIPEGFHPSPAGDGKVICDVCARVCPPGKPILKTSINIHLEAREHKRCVISEQQQAQERSLAESVRLERQRQQRDRLRTVSLPQTNLHLTQPEPQANARLETFWDEYDADPSSFHVDTDPDPKDTSFRERERIEKALNEFGDWDDVAMGYALGADRELDEEDLLAENRARDDERQVEDMLDALSADWDASETITISDSDAWYPYASKLMFLLDAVDNLPRLRISESLMKLFLYILKEVGVKGVPSITALRKFQDSLRQNGSGVPSIRCTSVQDKIFYVNDIRKLVANDWCNPLIRPHIRVYPEIPENGVVSEIWHAEKWRTTMDQTLQSPMYDAGGGRHYFVNELAQLHSNQFVIPVRWVTCGGRVMADAFIVDVDDVGCATVSDTEQLIRAADLTANFLDLQHQQRIPFWSISAAEAGFPNRMPNPDRKIANGRPLYTSLVNYFADDVSGNRSKSWNKHNNVYFSHANIPRELRHQEAHTHFISTSQHTIPAEQFREVKKLIVETHSNPIPVKDPRTNEESLVRLGVNVDSSDNPMQSEICSHIGDKGNFPCRKCEVGGLQTHKQSDDGYHAFFSEGPQRNKDKVIAAIKLQLQLACRGVQARVEENQTDTGVKDAYAQFWIQKILADAEARKVAARQHDPSKLVRDIREEVSHDLLQWVEEHFDDLVNPFLLLEGHDPMKDTPVEILHTILLGVVKYIWYSTHTPWKEVVQKPLYAQRLQSTDITGLNIPPIRAGYIMQYANSLIGRQLKTVIQTAVFHVHDQVDWNHYTGWKAVSQLSTLLWMPEIDNMDMHCADLKIAAGNVLDVFARIDPSKMIMKIKLHLLVHLPGDARAFGPLVGVATEIFESFNAVFRAASILSNHRAPSRDIARQLADQEGVRLRAFGGWWLDTASNEWRRAGPAVREYINKQPRLQKLMGWTTHEDLIPGSVTLAPLPPREQGKPRSQRPILQFCDTLGFRCVNVADFPQVSAATWSQCQKVVAQSGDSCPLNSWVFFNSPGGHVAPGKLLQILAPVVEQGPIVVLDCFEVAASKHTVYEMPQLVRRLGEATTYLVHAKDILFIFNAQHDCITGGCAATGSRQIEQERELTNISEAAIEHKGPDIFIINTSAFHNAHLLRRTLPRELTKPIPFDDEAAREREHHRHAATLRDTTKKKRKERESEASRKAKDAAAAKLEAERLANEAAEAARRVEDEERPTQRARLEDSE</sequence>
<reference evidence="2" key="1">
    <citation type="submission" date="2023-03" db="EMBL/GenBank/DDBJ databases">
        <title>Massive genome expansion in bonnet fungi (Mycena s.s.) driven by repeated elements and novel gene families across ecological guilds.</title>
        <authorList>
            <consortium name="Lawrence Berkeley National Laboratory"/>
            <person name="Harder C.B."/>
            <person name="Miyauchi S."/>
            <person name="Viragh M."/>
            <person name="Kuo A."/>
            <person name="Thoen E."/>
            <person name="Andreopoulos B."/>
            <person name="Lu D."/>
            <person name="Skrede I."/>
            <person name="Drula E."/>
            <person name="Henrissat B."/>
            <person name="Morin E."/>
            <person name="Kohler A."/>
            <person name="Barry K."/>
            <person name="LaButti K."/>
            <person name="Morin E."/>
            <person name="Salamov A."/>
            <person name="Lipzen A."/>
            <person name="Mereny Z."/>
            <person name="Hegedus B."/>
            <person name="Baldrian P."/>
            <person name="Stursova M."/>
            <person name="Weitz H."/>
            <person name="Taylor A."/>
            <person name="Grigoriev I.V."/>
            <person name="Nagy L.G."/>
            <person name="Martin F."/>
            <person name="Kauserud H."/>
        </authorList>
    </citation>
    <scope>NUCLEOTIDE SEQUENCE</scope>
    <source>
        <strain evidence="2">9144</strain>
    </source>
</reference>
<dbReference type="AlphaFoldDB" id="A0AAD6VNV0"/>
<dbReference type="EMBL" id="JARJCW010000013">
    <property type="protein sequence ID" value="KAJ7217817.1"/>
    <property type="molecule type" value="Genomic_DNA"/>
</dbReference>
<proteinExistence type="predicted"/>
<feature type="region of interest" description="Disordered" evidence="1">
    <location>
        <begin position="1141"/>
        <end position="1214"/>
    </location>
</feature>
<dbReference type="PANTHER" id="PTHR31912">
    <property type="entry name" value="IP13529P"/>
    <property type="match status" value="1"/>
</dbReference>
<protein>
    <submittedName>
        <fullName evidence="2">Uncharacterized protein</fullName>
    </submittedName>
</protein>
<organism evidence="2 3">
    <name type="scientific">Mycena pura</name>
    <dbReference type="NCBI Taxonomy" id="153505"/>
    <lineage>
        <taxon>Eukaryota</taxon>
        <taxon>Fungi</taxon>
        <taxon>Dikarya</taxon>
        <taxon>Basidiomycota</taxon>
        <taxon>Agaricomycotina</taxon>
        <taxon>Agaricomycetes</taxon>
        <taxon>Agaricomycetidae</taxon>
        <taxon>Agaricales</taxon>
        <taxon>Marasmiineae</taxon>
        <taxon>Mycenaceae</taxon>
        <taxon>Mycena</taxon>
    </lineage>
</organism>
<keyword evidence="3" id="KW-1185">Reference proteome</keyword>
<gene>
    <name evidence="2" type="ORF">GGX14DRAFT_598120</name>
</gene>
<evidence type="ECO:0000313" key="3">
    <source>
        <dbReference type="Proteomes" id="UP001219525"/>
    </source>
</evidence>
<evidence type="ECO:0000256" key="1">
    <source>
        <dbReference type="SAM" id="MobiDB-lite"/>
    </source>
</evidence>
<name>A0AAD6VNV0_9AGAR</name>
<feature type="compositionally biased region" description="Basic and acidic residues" evidence="1">
    <location>
        <begin position="1165"/>
        <end position="1214"/>
    </location>
</feature>
<evidence type="ECO:0000313" key="2">
    <source>
        <dbReference type="EMBL" id="KAJ7217817.1"/>
    </source>
</evidence>